<dbReference type="SMART" id="SM00487">
    <property type="entry name" value="DEXDc"/>
    <property type="match status" value="1"/>
</dbReference>
<dbReference type="InterPro" id="IPR006935">
    <property type="entry name" value="Helicase/UvrB_N"/>
</dbReference>
<feature type="domain" description="Helicase ATP-binding" evidence="1">
    <location>
        <begin position="2"/>
        <end position="189"/>
    </location>
</feature>
<accession>A0A5Q4ZND8</accession>
<dbReference type="Pfam" id="PF04851">
    <property type="entry name" value="ResIII"/>
    <property type="match status" value="1"/>
</dbReference>
<dbReference type="InterPro" id="IPR027417">
    <property type="entry name" value="P-loop_NTPase"/>
</dbReference>
<dbReference type="Gene3D" id="3.40.50.300">
    <property type="entry name" value="P-loop containing nucleotide triphosphate hydrolases"/>
    <property type="match status" value="2"/>
</dbReference>
<dbReference type="GO" id="GO:0005524">
    <property type="term" value="F:ATP binding"/>
    <property type="evidence" value="ECO:0007669"/>
    <property type="project" value="InterPro"/>
</dbReference>
<evidence type="ECO:0000259" key="1">
    <source>
        <dbReference type="SMART" id="SM00487"/>
    </source>
</evidence>
<dbReference type="AlphaFoldDB" id="A0A5Q4ZND8"/>
<organism evidence="2">
    <name type="scientific">Aliivibrio wodanis</name>
    <dbReference type="NCBI Taxonomy" id="80852"/>
    <lineage>
        <taxon>Bacteria</taxon>
        <taxon>Pseudomonadati</taxon>
        <taxon>Pseudomonadota</taxon>
        <taxon>Gammaproteobacteria</taxon>
        <taxon>Vibrionales</taxon>
        <taxon>Vibrionaceae</taxon>
        <taxon>Aliivibrio</taxon>
    </lineage>
</organism>
<evidence type="ECO:0000313" key="2">
    <source>
        <dbReference type="EMBL" id="VVV03654.1"/>
    </source>
</evidence>
<protein>
    <recommendedName>
        <fullName evidence="1">Helicase ATP-binding domain-containing protein</fullName>
    </recommendedName>
</protein>
<dbReference type="InterPro" id="IPR050742">
    <property type="entry name" value="Helicase_Restrict-Modif_Enz"/>
</dbReference>
<dbReference type="EMBL" id="LR721750">
    <property type="protein sequence ID" value="VVV03654.1"/>
    <property type="molecule type" value="Genomic_DNA"/>
</dbReference>
<dbReference type="SUPFAM" id="SSF52540">
    <property type="entry name" value="P-loop containing nucleoside triphosphate hydrolases"/>
    <property type="match status" value="1"/>
</dbReference>
<gene>
    <name evidence="2" type="ORF">AW0309160_01037</name>
</gene>
<reference evidence="2" key="1">
    <citation type="submission" date="2019-09" db="EMBL/GenBank/DDBJ databases">
        <authorList>
            <person name="Hjerde E."/>
        </authorList>
    </citation>
    <scope>NUCLEOTIDE SEQUENCE</scope>
    <source>
        <strain evidence="2">06/09/160</strain>
    </source>
</reference>
<dbReference type="GO" id="GO:0003677">
    <property type="term" value="F:DNA binding"/>
    <property type="evidence" value="ECO:0007669"/>
    <property type="project" value="InterPro"/>
</dbReference>
<sequence length="462" mass="52291">MLRKWQAEAVNLSIKKYLSGQQHILLLATPGAGKSVAAAEIAYRLKQSNEIDFILCFSPSLIVAEGMRTTFSYRFNASFHGSMGAVGGSYTYQNMLYLSDDFWQILENHNVLVVFDEIHHCSGSDVSESNAWGEKILTKIQSKAKYTLALTGTPWRSDFTPITLAKYTDPDNQIYCDYTYGLGEAVRDNVCRNPHLVLVDNNNFQVTKSEEGKQTFGSVSELLKYSSVNYESVITHPETMNYLLQLSCHKLAEVRKDNPEAAGLVVASSVSHAIELLNILKTKFKQTATIVTYRHDNPLNEIANFRSSDTQWIVSVGMISEGTDIPRLQVCCHLSTVKTELYFRQVLGRILRVTQSKNQEAWLFTIAEPKLTEFAERIDEDIPDYSVIEKDIEMTQNANLLPTTVFENPDKAFKATQRTLDERLEVMFDDYPQEASVFSYTPNIALQGDFRQRVISVFSHMS</sequence>
<name>A0A5Q4ZND8_9GAMM</name>
<dbReference type="PANTHER" id="PTHR47396:SF1">
    <property type="entry name" value="ATP-DEPENDENT HELICASE IRC3-RELATED"/>
    <property type="match status" value="1"/>
</dbReference>
<dbReference type="PANTHER" id="PTHR47396">
    <property type="entry name" value="TYPE I RESTRICTION ENZYME ECOKI R PROTEIN"/>
    <property type="match status" value="1"/>
</dbReference>
<proteinExistence type="predicted"/>
<dbReference type="Pfam" id="PF00271">
    <property type="entry name" value="Helicase_C"/>
    <property type="match status" value="1"/>
</dbReference>
<dbReference type="InterPro" id="IPR014001">
    <property type="entry name" value="Helicase_ATP-bd"/>
</dbReference>
<dbReference type="GO" id="GO:0016787">
    <property type="term" value="F:hydrolase activity"/>
    <property type="evidence" value="ECO:0007669"/>
    <property type="project" value="InterPro"/>
</dbReference>
<dbReference type="InterPro" id="IPR001650">
    <property type="entry name" value="Helicase_C-like"/>
</dbReference>
<dbReference type="GO" id="GO:0005829">
    <property type="term" value="C:cytosol"/>
    <property type="evidence" value="ECO:0007669"/>
    <property type="project" value="TreeGrafter"/>
</dbReference>